<dbReference type="InterPro" id="IPR001373">
    <property type="entry name" value="Cullin_N"/>
</dbReference>
<dbReference type="AlphaFoldDB" id="A0A3P7LSX6"/>
<feature type="non-terminal residue" evidence="4">
    <location>
        <position position="1"/>
    </location>
</feature>
<dbReference type="InterPro" id="IPR045093">
    <property type="entry name" value="Cullin"/>
</dbReference>
<dbReference type="Gene3D" id="1.20.1310.10">
    <property type="entry name" value="Cullin Repeats"/>
    <property type="match status" value="2"/>
</dbReference>
<dbReference type="InterPro" id="IPR016159">
    <property type="entry name" value="Cullin_repeat-like_dom_sf"/>
</dbReference>
<protein>
    <recommendedName>
        <fullName evidence="3">Cullin N-terminal domain-containing protein</fullName>
    </recommendedName>
</protein>
<evidence type="ECO:0000313" key="4">
    <source>
        <dbReference type="EMBL" id="VDM82212.1"/>
    </source>
</evidence>
<dbReference type="SUPFAM" id="SSF74788">
    <property type="entry name" value="Cullin repeat-like"/>
    <property type="match status" value="1"/>
</dbReference>
<gene>
    <name evidence="4" type="ORF">SVUK_LOCUS17210</name>
</gene>
<keyword evidence="5" id="KW-1185">Reference proteome</keyword>
<dbReference type="GO" id="GO:0031625">
    <property type="term" value="F:ubiquitin protein ligase binding"/>
    <property type="evidence" value="ECO:0007669"/>
    <property type="project" value="InterPro"/>
</dbReference>
<keyword evidence="2" id="KW-0833">Ubl conjugation pathway</keyword>
<comment type="similarity">
    <text evidence="1">Belongs to the cullin family.</text>
</comment>
<accession>A0A3P7LSX6</accession>
<evidence type="ECO:0000256" key="2">
    <source>
        <dbReference type="ARBA" id="ARBA00022786"/>
    </source>
</evidence>
<dbReference type="Pfam" id="PF00888">
    <property type="entry name" value="Cullin"/>
    <property type="match status" value="1"/>
</dbReference>
<proteinExistence type="inferred from homology"/>
<reference evidence="4 5" key="1">
    <citation type="submission" date="2018-11" db="EMBL/GenBank/DDBJ databases">
        <authorList>
            <consortium name="Pathogen Informatics"/>
        </authorList>
    </citation>
    <scope>NUCLEOTIDE SEQUENCE [LARGE SCALE GENOMIC DNA]</scope>
</reference>
<feature type="domain" description="Cullin N-terminal" evidence="3">
    <location>
        <begin position="107"/>
        <end position="215"/>
    </location>
</feature>
<name>A0A3P7LSX6_STRVU</name>
<organism evidence="4 5">
    <name type="scientific">Strongylus vulgaris</name>
    <name type="common">Blood worm</name>
    <dbReference type="NCBI Taxonomy" id="40348"/>
    <lineage>
        <taxon>Eukaryota</taxon>
        <taxon>Metazoa</taxon>
        <taxon>Ecdysozoa</taxon>
        <taxon>Nematoda</taxon>
        <taxon>Chromadorea</taxon>
        <taxon>Rhabditida</taxon>
        <taxon>Rhabditina</taxon>
        <taxon>Rhabditomorpha</taxon>
        <taxon>Strongyloidea</taxon>
        <taxon>Strongylidae</taxon>
        <taxon>Strongylus</taxon>
    </lineage>
</organism>
<dbReference type="Proteomes" id="UP000270094">
    <property type="component" value="Unassembled WGS sequence"/>
</dbReference>
<sequence>SQKHFQVFLKSLRILDRDGGFWEQAPKYDNRWRLGGSLQWSPGCLPTGSDEISAIYGAIHVGIWSVYDFCTAVSVNPSTPAGGVVGRPSRSGARSSHKNYNAEDGAVVDGIFSYLNRHWIKRELDEGNGNIYMIYTLALVIWKRILFMESKERVTDAVLDLIRRERNGETIPRKLIRDVTDCYVELGIEEDETPDQVRSAQPNPNAKLKVYMVSFDSLVFRCS</sequence>
<dbReference type="EMBL" id="UYYB01116514">
    <property type="protein sequence ID" value="VDM82212.1"/>
    <property type="molecule type" value="Genomic_DNA"/>
</dbReference>
<evidence type="ECO:0000313" key="5">
    <source>
        <dbReference type="Proteomes" id="UP000270094"/>
    </source>
</evidence>
<dbReference type="GO" id="GO:0006511">
    <property type="term" value="P:ubiquitin-dependent protein catabolic process"/>
    <property type="evidence" value="ECO:0007669"/>
    <property type="project" value="InterPro"/>
</dbReference>
<dbReference type="OrthoDB" id="27073at2759"/>
<dbReference type="PANTHER" id="PTHR11932">
    <property type="entry name" value="CULLIN"/>
    <property type="match status" value="1"/>
</dbReference>
<evidence type="ECO:0000259" key="3">
    <source>
        <dbReference type="Pfam" id="PF00888"/>
    </source>
</evidence>
<evidence type="ECO:0000256" key="1">
    <source>
        <dbReference type="ARBA" id="ARBA00006019"/>
    </source>
</evidence>